<gene>
    <name evidence="2" type="ORF">CDL15_Pgr027922</name>
    <name evidence="3" type="ORF">CRG98_025157</name>
</gene>
<name>A0A218XIV4_PUNGR</name>
<reference evidence="4" key="1">
    <citation type="journal article" date="2017" name="Plant J.">
        <title>The pomegranate (Punica granatum L.) genome and the genomics of punicalagin biosynthesis.</title>
        <authorList>
            <person name="Qin G."/>
            <person name="Xu C."/>
            <person name="Ming R."/>
            <person name="Tang H."/>
            <person name="Guyot R."/>
            <person name="Kramer E.M."/>
            <person name="Hu Y."/>
            <person name="Yi X."/>
            <person name="Qi Y."/>
            <person name="Xu X."/>
            <person name="Gao Z."/>
            <person name="Pan H."/>
            <person name="Jian J."/>
            <person name="Tian Y."/>
            <person name="Yue Z."/>
            <person name="Xu Y."/>
        </authorList>
    </citation>
    <scope>NUCLEOTIDE SEQUENCE [LARGE SCALE GENOMIC DNA]</scope>
    <source>
        <strain evidence="4">cv. Dabenzi</strain>
    </source>
</reference>
<reference evidence="2" key="2">
    <citation type="submission" date="2017-06" db="EMBL/GenBank/DDBJ databases">
        <title>The pomegranate genome and the genomics of punicalagin biosynthesis.</title>
        <authorList>
            <person name="Xu C."/>
        </authorList>
    </citation>
    <scope>NUCLEOTIDE SEQUENCE [LARGE SCALE GENOMIC DNA]</scope>
    <source>
        <tissue evidence="2">Fresh leaf</tissue>
    </source>
</reference>
<sequence>MVPRDVLAPLRVHLDGSAMVPEASALPKVSKPFFLALHGPGLFHTVGCISTYVFFSKVAVFFIYVIKSAEESHTLVVLQLRQEGGKRPG</sequence>
<dbReference type="EMBL" id="PGOL01001782">
    <property type="protein sequence ID" value="PKI54474.1"/>
    <property type="molecule type" value="Genomic_DNA"/>
</dbReference>
<evidence type="ECO:0000313" key="5">
    <source>
        <dbReference type="Proteomes" id="UP000233551"/>
    </source>
</evidence>
<keyword evidence="1" id="KW-0472">Membrane</keyword>
<evidence type="ECO:0000313" key="2">
    <source>
        <dbReference type="EMBL" id="OWM85135.1"/>
    </source>
</evidence>
<dbReference type="Proteomes" id="UP000197138">
    <property type="component" value="Unassembled WGS sequence"/>
</dbReference>
<comment type="caution">
    <text evidence="2">The sequence shown here is derived from an EMBL/GenBank/DDBJ whole genome shotgun (WGS) entry which is preliminary data.</text>
</comment>
<dbReference type="Proteomes" id="UP000233551">
    <property type="component" value="Unassembled WGS sequence"/>
</dbReference>
<accession>A0A218XIV4</accession>
<proteinExistence type="predicted"/>
<keyword evidence="5" id="KW-1185">Reference proteome</keyword>
<organism evidence="2 4">
    <name type="scientific">Punica granatum</name>
    <name type="common">Pomegranate</name>
    <dbReference type="NCBI Taxonomy" id="22663"/>
    <lineage>
        <taxon>Eukaryota</taxon>
        <taxon>Viridiplantae</taxon>
        <taxon>Streptophyta</taxon>
        <taxon>Embryophyta</taxon>
        <taxon>Tracheophyta</taxon>
        <taxon>Spermatophyta</taxon>
        <taxon>Magnoliopsida</taxon>
        <taxon>eudicotyledons</taxon>
        <taxon>Gunneridae</taxon>
        <taxon>Pentapetalae</taxon>
        <taxon>rosids</taxon>
        <taxon>malvids</taxon>
        <taxon>Myrtales</taxon>
        <taxon>Lythraceae</taxon>
        <taxon>Punica</taxon>
    </lineage>
</organism>
<dbReference type="EMBL" id="MTKT01001287">
    <property type="protein sequence ID" value="OWM85135.1"/>
    <property type="molecule type" value="Genomic_DNA"/>
</dbReference>
<evidence type="ECO:0000313" key="4">
    <source>
        <dbReference type="Proteomes" id="UP000197138"/>
    </source>
</evidence>
<feature type="transmembrane region" description="Helical" evidence="1">
    <location>
        <begin position="42"/>
        <end position="66"/>
    </location>
</feature>
<keyword evidence="1" id="KW-0812">Transmembrane</keyword>
<keyword evidence="1" id="KW-1133">Transmembrane helix</keyword>
<protein>
    <submittedName>
        <fullName evidence="2">Uncharacterized protein</fullName>
    </submittedName>
</protein>
<dbReference type="AlphaFoldDB" id="A0A218XIV4"/>
<reference evidence="3 5" key="3">
    <citation type="submission" date="2017-11" db="EMBL/GenBank/DDBJ databases">
        <title>De-novo sequencing of pomegranate (Punica granatum L.) genome.</title>
        <authorList>
            <person name="Akparov Z."/>
            <person name="Amiraslanov A."/>
            <person name="Hajiyeva S."/>
            <person name="Abbasov M."/>
            <person name="Kaur K."/>
            <person name="Hamwieh A."/>
            <person name="Solovyev V."/>
            <person name="Salamov A."/>
            <person name="Braich B."/>
            <person name="Kosarev P."/>
            <person name="Mahmoud A."/>
            <person name="Hajiyev E."/>
            <person name="Babayeva S."/>
            <person name="Izzatullayeva V."/>
            <person name="Mammadov A."/>
            <person name="Mammadov A."/>
            <person name="Sharifova S."/>
            <person name="Ojaghi J."/>
            <person name="Eynullazada K."/>
            <person name="Bayramov B."/>
            <person name="Abdulazimova A."/>
            <person name="Shahmuradov I."/>
        </authorList>
    </citation>
    <scope>NUCLEOTIDE SEQUENCE [LARGE SCALE GENOMIC DNA]</scope>
    <source>
        <strain evidence="3">AG2017</strain>
        <strain evidence="5">cv. AG2017</strain>
        <tissue evidence="3">Leaf</tissue>
    </source>
</reference>
<evidence type="ECO:0000313" key="3">
    <source>
        <dbReference type="EMBL" id="PKI54474.1"/>
    </source>
</evidence>
<evidence type="ECO:0000256" key="1">
    <source>
        <dbReference type="SAM" id="Phobius"/>
    </source>
</evidence>